<dbReference type="InterPro" id="IPR029063">
    <property type="entry name" value="SAM-dependent_MTases_sf"/>
</dbReference>
<name>A0A7T5EJW1_9BACL</name>
<dbReference type="Pfam" id="PF08241">
    <property type="entry name" value="Methyltransf_11"/>
    <property type="match status" value="1"/>
</dbReference>
<accession>A0A7T5EJW1</accession>
<gene>
    <name evidence="2" type="ORF">JD108_19040</name>
    <name evidence="3" type="ORF">KDJ56_18975</name>
</gene>
<dbReference type="AlphaFoldDB" id="A0A7T5EJW1"/>
<protein>
    <submittedName>
        <fullName evidence="2">Class I SAM-dependent methyltransferase</fullName>
    </submittedName>
</protein>
<dbReference type="RefSeq" id="WP_198827527.1">
    <property type="nucleotide sequence ID" value="NZ_CP066308.1"/>
</dbReference>
<dbReference type="GO" id="GO:0032259">
    <property type="term" value="P:methylation"/>
    <property type="evidence" value="ECO:0007669"/>
    <property type="project" value="UniProtKB-KW"/>
</dbReference>
<dbReference type="PANTHER" id="PTHR43460">
    <property type="entry name" value="METHYLTRANSFERASE"/>
    <property type="match status" value="1"/>
</dbReference>
<dbReference type="KEGG" id="bcop:JD108_19040"/>
<organism evidence="2 4">
    <name type="scientific">Brevibacillus composti</name>
    <dbReference type="NCBI Taxonomy" id="2796470"/>
    <lineage>
        <taxon>Bacteria</taxon>
        <taxon>Bacillati</taxon>
        <taxon>Bacillota</taxon>
        <taxon>Bacilli</taxon>
        <taxon>Bacillales</taxon>
        <taxon>Paenibacillaceae</taxon>
        <taxon>Brevibacillus</taxon>
    </lineage>
</organism>
<dbReference type="InterPro" id="IPR013216">
    <property type="entry name" value="Methyltransf_11"/>
</dbReference>
<dbReference type="Proteomes" id="UP000677234">
    <property type="component" value="Chromosome"/>
</dbReference>
<reference evidence="2 4" key="1">
    <citation type="submission" date="2020-12" db="EMBL/GenBank/DDBJ databases">
        <title>strain FJAT-54423T represents a novel species of the genus Brevibacillus.</title>
        <authorList>
            <person name="Tang R."/>
        </authorList>
    </citation>
    <scope>NUCLEOTIDE SEQUENCE [LARGE SCALE GENOMIC DNA]</scope>
    <source>
        <strain evidence="2 4">FJAT-54423</strain>
    </source>
</reference>
<evidence type="ECO:0000313" key="2">
    <source>
        <dbReference type="EMBL" id="QQE73931.1"/>
    </source>
</evidence>
<evidence type="ECO:0000313" key="4">
    <source>
        <dbReference type="Proteomes" id="UP000595847"/>
    </source>
</evidence>
<dbReference type="CDD" id="cd02440">
    <property type="entry name" value="AdoMet_MTases"/>
    <property type="match status" value="1"/>
</dbReference>
<sequence length="255" mass="29173">MEKASWLEWLRRETEVPFAGWDFSYVKKTGRLQEAPLGWNYTSLVQRKLPEAQALLDMGTGGGEFLAMLRPLPEQTYATEGYQPNVVIARERLEPLGVTVVEADGEDTLPFSDETFDLIINRHESFDAGEVFRIARKGATFLTQQVGGENDLLLNRLLGAPIPQEYLHWNARYAAEQLERAGLVLTDCREEMVPTRFYDVGAVVYYLRAVPWQIPDFTLERYADGLWELQGRIEKDGYLDVPSHRFLLQAVRPFA</sequence>
<keyword evidence="5" id="KW-1185">Reference proteome</keyword>
<keyword evidence="2" id="KW-0808">Transferase</keyword>
<dbReference type="EMBL" id="CP073708">
    <property type="protein sequence ID" value="QUO41015.1"/>
    <property type="molecule type" value="Genomic_DNA"/>
</dbReference>
<dbReference type="GO" id="GO:0008757">
    <property type="term" value="F:S-adenosylmethionine-dependent methyltransferase activity"/>
    <property type="evidence" value="ECO:0007669"/>
    <property type="project" value="InterPro"/>
</dbReference>
<feature type="domain" description="Methyltransferase type 11" evidence="1">
    <location>
        <begin position="56"/>
        <end position="123"/>
    </location>
</feature>
<proteinExistence type="predicted"/>
<reference evidence="3" key="2">
    <citation type="submission" date="2021-04" db="EMBL/GenBank/DDBJ databases">
        <title>Brevibacillus composti FJAT-54423, complete genome.</title>
        <authorList>
            <person name="Tang R."/>
        </authorList>
    </citation>
    <scope>NUCLEOTIDE SEQUENCE</scope>
    <source>
        <strain evidence="3">FJAT-54424</strain>
    </source>
</reference>
<evidence type="ECO:0000313" key="3">
    <source>
        <dbReference type="EMBL" id="QUO41015.1"/>
    </source>
</evidence>
<dbReference type="SUPFAM" id="SSF53335">
    <property type="entry name" value="S-adenosyl-L-methionine-dependent methyltransferases"/>
    <property type="match status" value="1"/>
</dbReference>
<evidence type="ECO:0000259" key="1">
    <source>
        <dbReference type="Pfam" id="PF08241"/>
    </source>
</evidence>
<dbReference type="Gene3D" id="3.40.50.150">
    <property type="entry name" value="Vaccinia Virus protein VP39"/>
    <property type="match status" value="1"/>
</dbReference>
<keyword evidence="2" id="KW-0489">Methyltransferase</keyword>
<dbReference type="Proteomes" id="UP000595847">
    <property type="component" value="Chromosome"/>
</dbReference>
<dbReference type="PANTHER" id="PTHR43460:SF1">
    <property type="entry name" value="METHYLTRANSFERASE TYPE 11 DOMAIN-CONTAINING PROTEIN"/>
    <property type="match status" value="1"/>
</dbReference>
<dbReference type="InterPro" id="IPR052939">
    <property type="entry name" value="23S_rRNA_MeTrnsfrase_RlmA"/>
</dbReference>
<dbReference type="EMBL" id="CP066308">
    <property type="protein sequence ID" value="QQE73931.1"/>
    <property type="molecule type" value="Genomic_DNA"/>
</dbReference>
<evidence type="ECO:0000313" key="5">
    <source>
        <dbReference type="Proteomes" id="UP000677234"/>
    </source>
</evidence>